<keyword evidence="1" id="KW-0732">Signal</keyword>
<evidence type="ECO:0008006" key="4">
    <source>
        <dbReference type="Google" id="ProtNLM"/>
    </source>
</evidence>
<sequence length="177" mass="19626">MIHNLKSVSIAMLMLAISGCSALSFPHYLGEKQLQPQEFGAIDPQQLSVKLILEDSARLAVDTTWLTVNYAQGEHTQSTALSLQLVQSSSLAAEQGWILVMPARTEYVLSLTDASQQQLQLMQQKANENLTGSFQVALNTHVDLVDKKASQACMQTYLRLDTQAEYQPLQKSQVVQF</sequence>
<keyword evidence="3" id="KW-1185">Reference proteome</keyword>
<dbReference type="Proteomes" id="UP001157439">
    <property type="component" value="Unassembled WGS sequence"/>
</dbReference>
<evidence type="ECO:0000256" key="1">
    <source>
        <dbReference type="SAM" id="SignalP"/>
    </source>
</evidence>
<accession>A0AA37WXM4</accession>
<feature type="signal peptide" evidence="1">
    <location>
        <begin position="1"/>
        <end position="22"/>
    </location>
</feature>
<dbReference type="PROSITE" id="PS51257">
    <property type="entry name" value="PROKAR_LIPOPROTEIN"/>
    <property type="match status" value="1"/>
</dbReference>
<evidence type="ECO:0000313" key="3">
    <source>
        <dbReference type="Proteomes" id="UP001157439"/>
    </source>
</evidence>
<name>A0AA37WXM4_9GAMM</name>
<reference evidence="2 3" key="1">
    <citation type="journal article" date="2014" name="Int. J. Syst. Evol. Microbiol.">
        <title>Complete genome sequence of Corynebacterium casei LMG S-19264T (=DSM 44701T), isolated from a smear-ripened cheese.</title>
        <authorList>
            <consortium name="US DOE Joint Genome Institute (JGI-PGF)"/>
            <person name="Walter F."/>
            <person name="Albersmeier A."/>
            <person name="Kalinowski J."/>
            <person name="Ruckert C."/>
        </authorList>
    </citation>
    <scope>NUCLEOTIDE SEQUENCE [LARGE SCALE GENOMIC DNA]</scope>
    <source>
        <strain evidence="2 3">NBRC 112785</strain>
    </source>
</reference>
<proteinExistence type="predicted"/>
<dbReference type="RefSeq" id="WP_095500475.1">
    <property type="nucleotide sequence ID" value="NZ_BSPO01000003.1"/>
</dbReference>
<evidence type="ECO:0000313" key="2">
    <source>
        <dbReference type="EMBL" id="GLS83614.1"/>
    </source>
</evidence>
<organism evidence="2 3">
    <name type="scientific">Paraferrimonas haliotis</name>
    <dbReference type="NCBI Taxonomy" id="2013866"/>
    <lineage>
        <taxon>Bacteria</taxon>
        <taxon>Pseudomonadati</taxon>
        <taxon>Pseudomonadota</taxon>
        <taxon>Gammaproteobacteria</taxon>
        <taxon>Alteromonadales</taxon>
        <taxon>Ferrimonadaceae</taxon>
        <taxon>Paraferrimonas</taxon>
    </lineage>
</organism>
<gene>
    <name evidence="2" type="ORF">GCM10007894_15910</name>
</gene>
<dbReference type="AlphaFoldDB" id="A0AA37WXM4"/>
<dbReference type="EMBL" id="BSPO01000003">
    <property type="protein sequence ID" value="GLS83614.1"/>
    <property type="molecule type" value="Genomic_DNA"/>
</dbReference>
<comment type="caution">
    <text evidence="2">The sequence shown here is derived from an EMBL/GenBank/DDBJ whole genome shotgun (WGS) entry which is preliminary data.</text>
</comment>
<protein>
    <recommendedName>
        <fullName evidence="4">DUF3261 domain-containing protein</fullName>
    </recommendedName>
</protein>
<feature type="chain" id="PRO_5041364291" description="DUF3261 domain-containing protein" evidence="1">
    <location>
        <begin position="23"/>
        <end position="177"/>
    </location>
</feature>